<keyword evidence="3" id="KW-0998">Cell outer membrane</keyword>
<name>A0A379E016_9BACT</name>
<gene>
    <name evidence="4" type="ORF">NCTC11157_01409</name>
</gene>
<evidence type="ECO:0000313" key="5">
    <source>
        <dbReference type="Proteomes" id="UP000254072"/>
    </source>
</evidence>
<dbReference type="AlphaFoldDB" id="A0A379E016"/>
<dbReference type="SUPFAM" id="SSF56935">
    <property type="entry name" value="Porins"/>
    <property type="match status" value="1"/>
</dbReference>
<protein>
    <recommendedName>
        <fullName evidence="6">TonB-dependent receptor</fullName>
    </recommendedName>
</protein>
<sequence>MPALSTTSTLNNWEHNAYLTFSLAKNLSVTSRAEYYHNQIEKNKFKDIFFTDIAMKYAAKKFDITMELNNILNKKNYGYGINGAFVHSYSNLNIRGRELMVTLYYKP</sequence>
<dbReference type="Proteomes" id="UP000254072">
    <property type="component" value="Unassembled WGS sequence"/>
</dbReference>
<dbReference type="InterPro" id="IPR036942">
    <property type="entry name" value="Beta-barrel_TonB_sf"/>
</dbReference>
<proteinExistence type="predicted"/>
<keyword evidence="2" id="KW-0472">Membrane</keyword>
<evidence type="ECO:0000313" key="4">
    <source>
        <dbReference type="EMBL" id="SUB85674.1"/>
    </source>
</evidence>
<dbReference type="GO" id="GO:0009279">
    <property type="term" value="C:cell outer membrane"/>
    <property type="evidence" value="ECO:0007669"/>
    <property type="project" value="UniProtKB-SubCell"/>
</dbReference>
<dbReference type="EMBL" id="UGTL01000001">
    <property type="protein sequence ID" value="SUB85674.1"/>
    <property type="molecule type" value="Genomic_DNA"/>
</dbReference>
<reference evidence="4 5" key="1">
    <citation type="submission" date="2018-06" db="EMBL/GenBank/DDBJ databases">
        <authorList>
            <consortium name="Pathogen Informatics"/>
            <person name="Doyle S."/>
        </authorList>
    </citation>
    <scope>NUCLEOTIDE SEQUENCE [LARGE SCALE GENOMIC DNA]</scope>
    <source>
        <strain evidence="4 5">NCTC11157</strain>
    </source>
</reference>
<dbReference type="Gene3D" id="2.40.170.20">
    <property type="entry name" value="TonB-dependent receptor, beta-barrel domain"/>
    <property type="match status" value="1"/>
</dbReference>
<evidence type="ECO:0000256" key="2">
    <source>
        <dbReference type="ARBA" id="ARBA00023136"/>
    </source>
</evidence>
<evidence type="ECO:0000256" key="1">
    <source>
        <dbReference type="ARBA" id="ARBA00004442"/>
    </source>
</evidence>
<dbReference type="RefSeq" id="WP_021670258.1">
    <property type="nucleotide sequence ID" value="NZ_UGTL01000001.1"/>
</dbReference>
<accession>A0A379E016</accession>
<dbReference type="GeneID" id="91082596"/>
<organism evidence="4 5">
    <name type="scientific">Prevotella disiens</name>
    <dbReference type="NCBI Taxonomy" id="28130"/>
    <lineage>
        <taxon>Bacteria</taxon>
        <taxon>Pseudomonadati</taxon>
        <taxon>Bacteroidota</taxon>
        <taxon>Bacteroidia</taxon>
        <taxon>Bacteroidales</taxon>
        <taxon>Prevotellaceae</taxon>
        <taxon>Prevotella</taxon>
    </lineage>
</organism>
<evidence type="ECO:0000256" key="3">
    <source>
        <dbReference type="ARBA" id="ARBA00023237"/>
    </source>
</evidence>
<evidence type="ECO:0008006" key="6">
    <source>
        <dbReference type="Google" id="ProtNLM"/>
    </source>
</evidence>
<comment type="subcellular location">
    <subcellularLocation>
        <location evidence="1">Cell outer membrane</location>
    </subcellularLocation>
</comment>